<proteinExistence type="predicted"/>
<accession>A0A1R1LL75</accession>
<reference evidence="1 2" key="1">
    <citation type="submission" date="2016-12" db="EMBL/GenBank/DDBJ databases">
        <title>Draft genome of Tersicoccus phoenicis 1P05MA.</title>
        <authorList>
            <person name="Nakajima Y."/>
            <person name="Yoshizawa S."/>
            <person name="Nakamura K."/>
            <person name="Ogura Y."/>
            <person name="Hayashi T."/>
            <person name="Kogure K."/>
        </authorList>
    </citation>
    <scope>NUCLEOTIDE SEQUENCE [LARGE SCALE GENOMIC DNA]</scope>
    <source>
        <strain evidence="1 2">1p05MA</strain>
    </source>
</reference>
<gene>
    <name evidence="1" type="ORF">BKD30_01835</name>
</gene>
<evidence type="ECO:0000313" key="2">
    <source>
        <dbReference type="Proteomes" id="UP000187085"/>
    </source>
</evidence>
<dbReference type="AlphaFoldDB" id="A0A1R1LL75"/>
<sequence length="208" mass="21530">MMTTLSFSPAPIDGSRRPWRRHATRAVVAGALAVGLLTAGGGTFSRWYESQPLTGDTISSGQLSMTPATTTRWNDQNGPIDPASYRMVPGDTVTFATDTTITAVGDNLRGTLGVDHSRLVVADPPGAAGLNVSMVVSGLTDTNGTDGYTVVGQKGATVNDNGRKATVTITIVWPSTRPDGTPWGNGPGSGEASSVDLSTVRLVLSQNV</sequence>
<evidence type="ECO:0008006" key="3">
    <source>
        <dbReference type="Google" id="ProtNLM"/>
    </source>
</evidence>
<keyword evidence="2" id="KW-1185">Reference proteome</keyword>
<name>A0A1R1LL75_9MICC</name>
<evidence type="ECO:0000313" key="1">
    <source>
        <dbReference type="EMBL" id="OMH28282.1"/>
    </source>
</evidence>
<dbReference type="InterPro" id="IPR024006">
    <property type="entry name" value="Alt_signal_exp_actinobact"/>
</dbReference>
<dbReference type="OrthoDB" id="4954224at2"/>
<comment type="caution">
    <text evidence="1">The sequence shown here is derived from an EMBL/GenBank/DDBJ whole genome shotgun (WGS) entry which is preliminary data.</text>
</comment>
<dbReference type="NCBIfam" id="TIGR04089">
    <property type="entry name" value="exp_by_SipW_III"/>
    <property type="match status" value="1"/>
</dbReference>
<organism evidence="1 2">
    <name type="scientific">Tersicoccus phoenicis</name>
    <dbReference type="NCBI Taxonomy" id="554083"/>
    <lineage>
        <taxon>Bacteria</taxon>
        <taxon>Bacillati</taxon>
        <taxon>Actinomycetota</taxon>
        <taxon>Actinomycetes</taxon>
        <taxon>Micrococcales</taxon>
        <taxon>Micrococcaceae</taxon>
        <taxon>Tersicoccus</taxon>
    </lineage>
</organism>
<protein>
    <recommendedName>
        <fullName evidence="3">Alternate-type signal peptide domain-containing protein</fullName>
    </recommendedName>
</protein>
<dbReference type="Proteomes" id="UP000187085">
    <property type="component" value="Unassembled WGS sequence"/>
</dbReference>
<dbReference type="STRING" id="554083.BKD30_01835"/>
<dbReference type="EMBL" id="MRDE01000009">
    <property type="protein sequence ID" value="OMH28282.1"/>
    <property type="molecule type" value="Genomic_DNA"/>
</dbReference>